<evidence type="ECO:0000259" key="2">
    <source>
        <dbReference type="Pfam" id="PF00501"/>
    </source>
</evidence>
<proteinExistence type="predicted"/>
<accession>A0A972VYS0</accession>
<name>A0A972VYS0_9GAMM</name>
<dbReference type="SUPFAM" id="SSF56801">
    <property type="entry name" value="Acetyl-CoA synthetase-like"/>
    <property type="match status" value="1"/>
</dbReference>
<protein>
    <submittedName>
        <fullName evidence="3">AMP-binding protein</fullName>
    </submittedName>
</protein>
<comment type="caution">
    <text evidence="3">The sequence shown here is derived from an EMBL/GenBank/DDBJ whole genome shotgun (WGS) entry which is preliminary data.</text>
</comment>
<gene>
    <name evidence="3" type="ORF">HQ497_05530</name>
</gene>
<dbReference type="Pfam" id="PF00501">
    <property type="entry name" value="AMP-binding"/>
    <property type="match status" value="1"/>
</dbReference>
<dbReference type="GO" id="GO:0016874">
    <property type="term" value="F:ligase activity"/>
    <property type="evidence" value="ECO:0007669"/>
    <property type="project" value="UniProtKB-KW"/>
</dbReference>
<reference evidence="3" key="1">
    <citation type="submission" date="2020-05" db="EMBL/GenBank/DDBJ databases">
        <title>Sulfur intermediates as new biogeochemical hubs in an aquatic model microbial ecosystem.</title>
        <authorList>
            <person name="Vigneron A."/>
        </authorList>
    </citation>
    <scope>NUCLEOTIDE SEQUENCE</scope>
    <source>
        <strain evidence="3">Bin.250</strain>
    </source>
</reference>
<dbReference type="Pfam" id="PF23562">
    <property type="entry name" value="AMP-binding_C_3"/>
    <property type="match status" value="1"/>
</dbReference>
<dbReference type="PANTHER" id="PTHR43767:SF8">
    <property type="entry name" value="LONG-CHAIN-FATTY-ACID--COA LIGASE"/>
    <property type="match status" value="1"/>
</dbReference>
<keyword evidence="1" id="KW-0436">Ligase</keyword>
<dbReference type="Gene3D" id="3.40.50.12780">
    <property type="entry name" value="N-terminal domain of ligase-like"/>
    <property type="match status" value="1"/>
</dbReference>
<dbReference type="InterPro" id="IPR000873">
    <property type="entry name" value="AMP-dep_synth/lig_dom"/>
</dbReference>
<dbReference type="PROSITE" id="PS00455">
    <property type="entry name" value="AMP_BINDING"/>
    <property type="match status" value="1"/>
</dbReference>
<sequence>MILTRLKHHVAAGLAERVALCGDAGEMTYAQLVQQVEHLATWLQAHNVRSLALHWENSPAWVVVDLACQAATVIFTPIPTFFTQSQIDHLLAELQPDMVLGNTVPPLGKSVGDALPNINAYQLAVTAEVLLPPKTSKVTFTSGSTGAPKGVCLSVDNQLAVVHSLIDVIALPAPRHLCLLPLATLLENIAGIYCPLMLGGCIHLVSDQGRGFSGSRLTDPMALLGAITKAEPETLILVPELLQLLVIASGMGWQAPASLRFIAVGGSKVAPALLARARALGLPVHQGYGISECASVVSLATADNSHADSVGRILPHLTVTIIDSELVVSGNTFLGYINQPESWAAPCVYTGDIAEMRGDELFINGRLKNVLINSFGRNLSPEWVEAELMATGLFQQAVVVGDSRPYCIGLLAPFAADTTAEQIMQALGAANANLPDYAQVHHYIKLAEPLSFDAGLMTANGRPQREPILTHFQQDIDQVYASNADHPQEQIR</sequence>
<evidence type="ECO:0000313" key="4">
    <source>
        <dbReference type="Proteomes" id="UP000754644"/>
    </source>
</evidence>
<feature type="domain" description="AMP-dependent synthetase/ligase" evidence="2">
    <location>
        <begin position="10"/>
        <end position="325"/>
    </location>
</feature>
<evidence type="ECO:0000256" key="1">
    <source>
        <dbReference type="ARBA" id="ARBA00022598"/>
    </source>
</evidence>
<dbReference type="Proteomes" id="UP000754644">
    <property type="component" value="Unassembled WGS sequence"/>
</dbReference>
<dbReference type="PANTHER" id="PTHR43767">
    <property type="entry name" value="LONG-CHAIN-FATTY-ACID--COA LIGASE"/>
    <property type="match status" value="1"/>
</dbReference>
<dbReference type="EMBL" id="JABMOJ010000206">
    <property type="protein sequence ID" value="NQV64810.1"/>
    <property type="molecule type" value="Genomic_DNA"/>
</dbReference>
<dbReference type="InterPro" id="IPR050237">
    <property type="entry name" value="ATP-dep_AMP-bd_enzyme"/>
</dbReference>
<dbReference type="InterPro" id="IPR042099">
    <property type="entry name" value="ANL_N_sf"/>
</dbReference>
<dbReference type="InterPro" id="IPR020845">
    <property type="entry name" value="AMP-binding_CS"/>
</dbReference>
<organism evidence="3 4">
    <name type="scientific">SAR86 cluster bacterium</name>
    <dbReference type="NCBI Taxonomy" id="2030880"/>
    <lineage>
        <taxon>Bacteria</taxon>
        <taxon>Pseudomonadati</taxon>
        <taxon>Pseudomonadota</taxon>
        <taxon>Gammaproteobacteria</taxon>
        <taxon>SAR86 cluster</taxon>
    </lineage>
</organism>
<dbReference type="AlphaFoldDB" id="A0A972VYS0"/>
<evidence type="ECO:0000313" key="3">
    <source>
        <dbReference type="EMBL" id="NQV64810.1"/>
    </source>
</evidence>